<keyword evidence="1" id="KW-0547">Nucleotide-binding</keyword>
<sequence>MVKIGKNILENLTTGMYADSKIIYREYIQNACDQIDKAIKSGIVTKETAEVSIFIDKIKRYVLIEDNATGVKQSEFVSQLGDIANSDKKIGVNKGFRGIGRLCGLAYCNTLVFTTSYKGETVASRMSFNAKLMREMLAVDIKYTIDEILEAIVKIDTTTEQSDKHYFKVELININSENTDLLNDKAIRDYLSFVAPLPYSNKFHYRSEIYEHAKKLNFEIDEYIITVNGAQLFKEYKSRLYEGSENSRKPYDDIFGVEFKDFYDGDSLIAWSWYGLSRFEKAIPKTLNPMYGFRLRQGNSNWR</sequence>
<dbReference type="Proteomes" id="UP000886808">
    <property type="component" value="Unassembled WGS sequence"/>
</dbReference>
<proteinExistence type="predicted"/>
<dbReference type="InterPro" id="IPR036890">
    <property type="entry name" value="HATPase_C_sf"/>
</dbReference>
<evidence type="ECO:0000313" key="1">
    <source>
        <dbReference type="EMBL" id="HIV63088.1"/>
    </source>
</evidence>
<dbReference type="Gene3D" id="3.30.565.10">
    <property type="entry name" value="Histidine kinase-like ATPase, C-terminal domain"/>
    <property type="match status" value="1"/>
</dbReference>
<dbReference type="SUPFAM" id="SSF55874">
    <property type="entry name" value="ATPase domain of HSP90 chaperone/DNA topoisomerase II/histidine kinase"/>
    <property type="match status" value="1"/>
</dbReference>
<gene>
    <name evidence="1" type="ORF">H9746_09680</name>
</gene>
<comment type="caution">
    <text evidence="1">The sequence shown here is derived from an EMBL/GenBank/DDBJ whole genome shotgun (WGS) entry which is preliminary data.</text>
</comment>
<keyword evidence="1" id="KW-0067">ATP-binding</keyword>
<dbReference type="EMBL" id="DXIE01000057">
    <property type="protein sequence ID" value="HIV63088.1"/>
    <property type="molecule type" value="Genomic_DNA"/>
</dbReference>
<dbReference type="AlphaFoldDB" id="A0A9D1TIQ9"/>
<accession>A0A9D1TIQ9</accession>
<reference evidence="1" key="2">
    <citation type="submission" date="2021-04" db="EMBL/GenBank/DDBJ databases">
        <authorList>
            <person name="Gilroy R."/>
        </authorList>
    </citation>
    <scope>NUCLEOTIDE SEQUENCE</scope>
    <source>
        <strain evidence="1">CHK193-4272</strain>
    </source>
</reference>
<reference evidence="1" key="1">
    <citation type="journal article" date="2021" name="PeerJ">
        <title>Extensive microbial diversity within the chicken gut microbiome revealed by metagenomics and culture.</title>
        <authorList>
            <person name="Gilroy R."/>
            <person name="Ravi A."/>
            <person name="Getino M."/>
            <person name="Pursley I."/>
            <person name="Horton D.L."/>
            <person name="Alikhan N.F."/>
            <person name="Baker D."/>
            <person name="Gharbi K."/>
            <person name="Hall N."/>
            <person name="Watson M."/>
            <person name="Adriaenssens E.M."/>
            <person name="Foster-Nyarko E."/>
            <person name="Jarju S."/>
            <person name="Secka A."/>
            <person name="Antonio M."/>
            <person name="Oren A."/>
            <person name="Chaudhuri R.R."/>
            <person name="La Ragione R."/>
            <person name="Hildebrand F."/>
            <person name="Pallen M.J."/>
        </authorList>
    </citation>
    <scope>NUCLEOTIDE SEQUENCE</scope>
    <source>
        <strain evidence="1">CHK193-4272</strain>
    </source>
</reference>
<dbReference type="Pfam" id="PF13589">
    <property type="entry name" value="HATPase_c_3"/>
    <property type="match status" value="1"/>
</dbReference>
<name>A0A9D1TIQ9_9FIRM</name>
<evidence type="ECO:0000313" key="2">
    <source>
        <dbReference type="Proteomes" id="UP000886808"/>
    </source>
</evidence>
<dbReference type="GO" id="GO:0005524">
    <property type="term" value="F:ATP binding"/>
    <property type="evidence" value="ECO:0007669"/>
    <property type="project" value="UniProtKB-KW"/>
</dbReference>
<protein>
    <submittedName>
        <fullName evidence="1">ATP-binding protein</fullName>
    </submittedName>
</protein>
<organism evidence="1 2">
    <name type="scientific">Candidatus Butyricicoccus avistercoris</name>
    <dbReference type="NCBI Taxonomy" id="2838518"/>
    <lineage>
        <taxon>Bacteria</taxon>
        <taxon>Bacillati</taxon>
        <taxon>Bacillota</taxon>
        <taxon>Clostridia</taxon>
        <taxon>Eubacteriales</taxon>
        <taxon>Butyricicoccaceae</taxon>
        <taxon>Butyricicoccus</taxon>
    </lineage>
</organism>